<name>A0ABU2ZLT6_9SPHN</name>
<evidence type="ECO:0000256" key="1">
    <source>
        <dbReference type="ARBA" id="ARBA00022857"/>
    </source>
</evidence>
<dbReference type="SUPFAM" id="SSF50129">
    <property type="entry name" value="GroES-like"/>
    <property type="match status" value="1"/>
</dbReference>
<dbReference type="PANTHER" id="PTHR48106">
    <property type="entry name" value="QUINONE OXIDOREDUCTASE PIG3-RELATED"/>
    <property type="match status" value="1"/>
</dbReference>
<keyword evidence="2" id="KW-0560">Oxidoreductase</keyword>
<gene>
    <name evidence="4" type="ORF">RM533_13490</name>
</gene>
<dbReference type="PANTHER" id="PTHR48106:SF13">
    <property type="entry name" value="QUINONE OXIDOREDUCTASE-RELATED"/>
    <property type="match status" value="1"/>
</dbReference>
<dbReference type="Pfam" id="PF13602">
    <property type="entry name" value="ADH_zinc_N_2"/>
    <property type="match status" value="1"/>
</dbReference>
<feature type="domain" description="Enoyl reductase (ER)" evidence="3">
    <location>
        <begin position="199"/>
        <end position="493"/>
    </location>
</feature>
<comment type="caution">
    <text evidence="4">The sequence shown here is derived from an EMBL/GenBank/DDBJ whole genome shotgun (WGS) entry which is preliminary data.</text>
</comment>
<sequence length="495" mass="51708">MINDAAPEDNWFANFGQISFGTADLRRSVDFWEKQVGVGPWTIFEGLVMDALHQGKRIAMPFSVALTWHDGRLVELICAEGDGPSPLHDGLNRPIIGLQRLASVSENIARDAEVARKRGMELITQGEAAGQRFFHYKSDEAPGVILELLERTASFDQLIGNLQSRAAAWSPAARTAPIARAQREQSPGTMKVALLSDYGEPESFYIAEAAIPIPSAGEVRVAVTAAAVNPVDVKARRGLLHDWTPLTFPARLGGDIAGIVDAVGPGVTSLQTGDRVAGMLNPFADGGYAQFVTVRADNLARVPAGLDLFAAAALPTGALAGTALVESGVRPCVGERVLVVGAGGSAGRAAVLALLAAGAIPIAGIRSSSHAAVMDLKVEILDLEDAAAIAALAPVDAIADTVGDPLAAHLFAKVQTAGTIASIAIPSPIPPVGSTQHMCNVIARFDSERLARVMIDLVAAGYHVPIGRRFPLDQVSDAHRIMEAGGTGGKVLLVP</sequence>
<dbReference type="InterPro" id="IPR020843">
    <property type="entry name" value="ER"/>
</dbReference>
<protein>
    <submittedName>
        <fullName evidence="4">Zinc-binding dehydrogenase</fullName>
    </submittedName>
</protein>
<dbReference type="SMART" id="SM00829">
    <property type="entry name" value="PKS_ER"/>
    <property type="match status" value="1"/>
</dbReference>
<dbReference type="SUPFAM" id="SSF51735">
    <property type="entry name" value="NAD(P)-binding Rossmann-fold domains"/>
    <property type="match status" value="1"/>
</dbReference>
<evidence type="ECO:0000313" key="5">
    <source>
        <dbReference type="Proteomes" id="UP001259803"/>
    </source>
</evidence>
<keyword evidence="5" id="KW-1185">Reference proteome</keyword>
<evidence type="ECO:0000313" key="4">
    <source>
        <dbReference type="EMBL" id="MDT0577176.1"/>
    </source>
</evidence>
<dbReference type="Pfam" id="PF08240">
    <property type="entry name" value="ADH_N"/>
    <property type="match status" value="1"/>
</dbReference>
<proteinExistence type="predicted"/>
<dbReference type="InterPro" id="IPR013154">
    <property type="entry name" value="ADH-like_N"/>
</dbReference>
<dbReference type="InterPro" id="IPR036291">
    <property type="entry name" value="NAD(P)-bd_dom_sf"/>
</dbReference>
<dbReference type="SUPFAM" id="SSF54593">
    <property type="entry name" value="Glyoxalase/Bleomycin resistance protein/Dihydroxybiphenyl dioxygenase"/>
    <property type="match status" value="1"/>
</dbReference>
<dbReference type="Proteomes" id="UP001259803">
    <property type="component" value="Unassembled WGS sequence"/>
</dbReference>
<dbReference type="InterPro" id="IPR011032">
    <property type="entry name" value="GroES-like_sf"/>
</dbReference>
<dbReference type="Gene3D" id="3.40.50.720">
    <property type="entry name" value="NAD(P)-binding Rossmann-like Domain"/>
    <property type="match status" value="1"/>
</dbReference>
<reference evidence="4 5" key="1">
    <citation type="submission" date="2023-09" db="EMBL/GenBank/DDBJ databases">
        <authorList>
            <person name="Rey-Velasco X."/>
        </authorList>
    </citation>
    <scope>NUCLEOTIDE SEQUENCE [LARGE SCALE GENOMIC DNA]</scope>
    <source>
        <strain evidence="4 5">F390</strain>
    </source>
</reference>
<dbReference type="RefSeq" id="WP_311341751.1">
    <property type="nucleotide sequence ID" value="NZ_JAVRHS010000022.1"/>
</dbReference>
<keyword evidence="1" id="KW-0521">NADP</keyword>
<accession>A0ABU2ZLT6</accession>
<dbReference type="Gene3D" id="3.90.180.10">
    <property type="entry name" value="Medium-chain alcohol dehydrogenases, catalytic domain"/>
    <property type="match status" value="1"/>
</dbReference>
<evidence type="ECO:0000256" key="2">
    <source>
        <dbReference type="ARBA" id="ARBA00023002"/>
    </source>
</evidence>
<dbReference type="EMBL" id="JAVRHS010000022">
    <property type="protein sequence ID" value="MDT0577176.1"/>
    <property type="molecule type" value="Genomic_DNA"/>
</dbReference>
<evidence type="ECO:0000259" key="3">
    <source>
        <dbReference type="SMART" id="SM00829"/>
    </source>
</evidence>
<organism evidence="4 5">
    <name type="scientific">Croceicoccus esteveae</name>
    <dbReference type="NCBI Taxonomy" id="3075597"/>
    <lineage>
        <taxon>Bacteria</taxon>
        <taxon>Pseudomonadati</taxon>
        <taxon>Pseudomonadota</taxon>
        <taxon>Alphaproteobacteria</taxon>
        <taxon>Sphingomonadales</taxon>
        <taxon>Erythrobacteraceae</taxon>
        <taxon>Croceicoccus</taxon>
    </lineage>
</organism>
<dbReference type="InterPro" id="IPR029068">
    <property type="entry name" value="Glyas_Bleomycin-R_OHBP_Dase"/>
</dbReference>
<dbReference type="Gene3D" id="3.10.180.10">
    <property type="entry name" value="2,3-Dihydroxybiphenyl 1,2-Dioxygenase, domain 1"/>
    <property type="match status" value="1"/>
</dbReference>